<name>A0ABS8ILU6_9BURK</name>
<evidence type="ECO:0000256" key="5">
    <source>
        <dbReference type="ARBA" id="ARBA00022692"/>
    </source>
</evidence>
<reference evidence="12 13" key="1">
    <citation type="submission" date="2021-11" db="EMBL/GenBank/DDBJ databases">
        <authorList>
            <person name="Huq M.A."/>
        </authorList>
    </citation>
    <scope>NUCLEOTIDE SEQUENCE [LARGE SCALE GENOMIC DNA]</scope>
    <source>
        <strain evidence="12 13">MAHUQ-52</strain>
    </source>
</reference>
<dbReference type="CDD" id="cd01948">
    <property type="entry name" value="EAL"/>
    <property type="match status" value="1"/>
</dbReference>
<keyword evidence="8 10" id="KW-0472">Membrane</keyword>
<comment type="catalytic activity">
    <reaction evidence="9">
        <text>3',3'-c-di-GMP + H2O = 5'-phosphoguanylyl(3'-&gt;5')guanosine + H(+)</text>
        <dbReference type="Rhea" id="RHEA:24902"/>
        <dbReference type="ChEBI" id="CHEBI:15377"/>
        <dbReference type="ChEBI" id="CHEBI:15378"/>
        <dbReference type="ChEBI" id="CHEBI:58754"/>
        <dbReference type="ChEBI" id="CHEBI:58805"/>
        <dbReference type="EC" id="3.1.4.52"/>
    </reaction>
</comment>
<keyword evidence="3" id="KW-1003">Cell membrane</keyword>
<keyword evidence="6" id="KW-0378">Hydrolase</keyword>
<dbReference type="Pfam" id="PF12792">
    <property type="entry name" value="CSS-motif"/>
    <property type="match status" value="1"/>
</dbReference>
<dbReference type="Gene3D" id="3.20.20.450">
    <property type="entry name" value="EAL domain"/>
    <property type="match status" value="1"/>
</dbReference>
<gene>
    <name evidence="12" type="ORF">LMJ30_00425</name>
</gene>
<dbReference type="PANTHER" id="PTHR33121:SF79">
    <property type="entry name" value="CYCLIC DI-GMP PHOSPHODIESTERASE PDED-RELATED"/>
    <property type="match status" value="1"/>
</dbReference>
<dbReference type="Pfam" id="PF00563">
    <property type="entry name" value="EAL"/>
    <property type="match status" value="1"/>
</dbReference>
<evidence type="ECO:0000313" key="12">
    <source>
        <dbReference type="EMBL" id="MCC6069422.1"/>
    </source>
</evidence>
<dbReference type="InterPro" id="IPR035919">
    <property type="entry name" value="EAL_sf"/>
</dbReference>
<evidence type="ECO:0000256" key="8">
    <source>
        <dbReference type="ARBA" id="ARBA00023136"/>
    </source>
</evidence>
<evidence type="ECO:0000256" key="2">
    <source>
        <dbReference type="ARBA" id="ARBA00012282"/>
    </source>
</evidence>
<evidence type="ECO:0000256" key="4">
    <source>
        <dbReference type="ARBA" id="ARBA00022636"/>
    </source>
</evidence>
<evidence type="ECO:0000313" key="13">
    <source>
        <dbReference type="Proteomes" id="UP001198701"/>
    </source>
</evidence>
<dbReference type="SUPFAM" id="SSF141868">
    <property type="entry name" value="EAL domain-like"/>
    <property type="match status" value="1"/>
</dbReference>
<evidence type="ECO:0000256" key="10">
    <source>
        <dbReference type="SAM" id="Phobius"/>
    </source>
</evidence>
<protein>
    <recommendedName>
        <fullName evidence="2">cyclic-guanylate-specific phosphodiesterase</fullName>
        <ecNumber evidence="2">3.1.4.52</ecNumber>
    </recommendedName>
</protein>
<proteinExistence type="predicted"/>
<dbReference type="EC" id="3.1.4.52" evidence="2"/>
<dbReference type="EMBL" id="JAJHPV010000002">
    <property type="protein sequence ID" value="MCC6069422.1"/>
    <property type="molecule type" value="Genomic_DNA"/>
</dbReference>
<accession>A0ABS8ILU6</accession>
<dbReference type="InterPro" id="IPR001633">
    <property type="entry name" value="EAL_dom"/>
</dbReference>
<organism evidence="12 13">
    <name type="scientific">Massilia agrisoli</name>
    <dbReference type="NCBI Taxonomy" id="2892444"/>
    <lineage>
        <taxon>Bacteria</taxon>
        <taxon>Pseudomonadati</taxon>
        <taxon>Pseudomonadota</taxon>
        <taxon>Betaproteobacteria</taxon>
        <taxon>Burkholderiales</taxon>
        <taxon>Oxalobacteraceae</taxon>
        <taxon>Telluria group</taxon>
        <taxon>Massilia</taxon>
    </lineage>
</organism>
<keyword evidence="13" id="KW-1185">Reference proteome</keyword>
<evidence type="ECO:0000256" key="3">
    <source>
        <dbReference type="ARBA" id="ARBA00022475"/>
    </source>
</evidence>
<evidence type="ECO:0000259" key="11">
    <source>
        <dbReference type="PROSITE" id="PS50883"/>
    </source>
</evidence>
<evidence type="ECO:0000256" key="6">
    <source>
        <dbReference type="ARBA" id="ARBA00022801"/>
    </source>
</evidence>
<sequence>MNKSIAIALTLVVATVAVGLPVWLAIVESERQGLEAVTERTLGYARDVLRRSDSTADQVANGFARLTASADGNPCSETQLGMMRQIDLSSKYVQAIGYLEDGRLLCSSLGRDTKGLLIGSPDFMTSGGVAVHKNLRLPFAPLETFIALRQNHYVAVIHKDLPIDITTTEQDSSLAIFVLGEATPMSSRGFVNRDWVGRLGRRSEATFIDSGHVVAVAKSTRYRSAAVAAVPMHHLSTRTREVALRLVPVGIVAGVVLAIAVLLLARTQMAIPAAIKSGLKRRQFFLLYQPVVDLATGEWVGAEALIRWRRPGGELIMPDFFIPLAEQNGLIEQLTHCVFQLVARDAGTFMQRHPAFHIAINLSAADLHSPHLLTLLDGLSAETGVSPHNVLVEITERGLVNVDAVRQVLHDVRAKGFRIAIDDFGTGYSSLSYLEALEVDYLKIDKSFIDAIATEAPTSNVVHHIIGMAKSLELRMIAEGVETQEQAHFLRERGVEFAQGWLFGKAMPFTELEQQMLGRATAAMEEQQQV</sequence>
<comment type="subcellular location">
    <subcellularLocation>
        <location evidence="1">Cell membrane</location>
        <topology evidence="1">Multi-pass membrane protein</topology>
    </subcellularLocation>
</comment>
<dbReference type="PROSITE" id="PS50883">
    <property type="entry name" value="EAL"/>
    <property type="match status" value="1"/>
</dbReference>
<feature type="domain" description="EAL" evidence="11">
    <location>
        <begin position="268"/>
        <end position="520"/>
    </location>
</feature>
<dbReference type="PANTHER" id="PTHR33121">
    <property type="entry name" value="CYCLIC DI-GMP PHOSPHODIESTERASE PDEF"/>
    <property type="match status" value="1"/>
</dbReference>
<keyword evidence="7 10" id="KW-1133">Transmembrane helix</keyword>
<dbReference type="Proteomes" id="UP001198701">
    <property type="component" value="Unassembled WGS sequence"/>
</dbReference>
<dbReference type="RefSeq" id="WP_229430359.1">
    <property type="nucleotide sequence ID" value="NZ_JAJHPV010000002.1"/>
</dbReference>
<dbReference type="InterPro" id="IPR024744">
    <property type="entry name" value="CSS-motif_dom"/>
</dbReference>
<feature type="transmembrane region" description="Helical" evidence="10">
    <location>
        <begin position="242"/>
        <end position="265"/>
    </location>
</feature>
<evidence type="ECO:0000256" key="1">
    <source>
        <dbReference type="ARBA" id="ARBA00004651"/>
    </source>
</evidence>
<keyword evidence="5 10" id="KW-0812">Transmembrane</keyword>
<dbReference type="SMART" id="SM00052">
    <property type="entry name" value="EAL"/>
    <property type="match status" value="1"/>
</dbReference>
<dbReference type="InterPro" id="IPR050706">
    <property type="entry name" value="Cyclic-di-GMP_PDE-like"/>
</dbReference>
<evidence type="ECO:0000256" key="7">
    <source>
        <dbReference type="ARBA" id="ARBA00022989"/>
    </source>
</evidence>
<keyword evidence="4" id="KW-0973">c-di-GMP</keyword>
<evidence type="ECO:0000256" key="9">
    <source>
        <dbReference type="ARBA" id="ARBA00034290"/>
    </source>
</evidence>
<comment type="caution">
    <text evidence="12">The sequence shown here is derived from an EMBL/GenBank/DDBJ whole genome shotgun (WGS) entry which is preliminary data.</text>
</comment>